<evidence type="ECO:0000313" key="14">
    <source>
        <dbReference type="EMBL" id="KHN72301.1"/>
    </source>
</evidence>
<dbReference type="SUPFAM" id="SSF53167">
    <property type="entry name" value="Purine and uridine phosphorylases"/>
    <property type="match status" value="1"/>
</dbReference>
<dbReference type="STRING" id="6265.A0A0B2UMT2"/>
<dbReference type="GO" id="GO:0004731">
    <property type="term" value="F:purine-nucleoside phosphorylase activity"/>
    <property type="evidence" value="ECO:0007669"/>
    <property type="project" value="UniProtKB-EC"/>
</dbReference>
<comment type="catalytic activity">
    <reaction evidence="10">
        <text>guanosine + phosphate = alpha-D-ribose 1-phosphate + guanine</text>
        <dbReference type="Rhea" id="RHEA:13233"/>
        <dbReference type="ChEBI" id="CHEBI:16235"/>
        <dbReference type="ChEBI" id="CHEBI:16750"/>
        <dbReference type="ChEBI" id="CHEBI:43474"/>
        <dbReference type="ChEBI" id="CHEBI:57720"/>
        <dbReference type="EC" id="2.4.2.1"/>
    </reaction>
</comment>
<evidence type="ECO:0000256" key="8">
    <source>
        <dbReference type="ARBA" id="ARBA00023929"/>
    </source>
</evidence>
<feature type="binding site" evidence="12">
    <location>
        <position position="74"/>
    </location>
    <ligand>
        <name>phosphate</name>
        <dbReference type="ChEBI" id="CHEBI:43474"/>
    </ligand>
</feature>
<feature type="binding site" evidence="12">
    <location>
        <position position="158"/>
    </location>
    <ligand>
        <name>phosphate</name>
        <dbReference type="ChEBI" id="CHEBI:43474"/>
    </ligand>
</feature>
<dbReference type="PANTHER" id="PTHR11904:SF9">
    <property type="entry name" value="PURINE NUCLEOSIDE PHOSPHORYLASE-RELATED"/>
    <property type="match status" value="1"/>
</dbReference>
<comment type="caution">
    <text evidence="14">The sequence shown here is derived from an EMBL/GenBank/DDBJ whole genome shotgun (WGS) entry which is preliminary data.</text>
</comment>
<evidence type="ECO:0000256" key="10">
    <source>
        <dbReference type="ARBA" id="ARBA00023970"/>
    </source>
</evidence>
<dbReference type="UniPathway" id="UPA00606"/>
<evidence type="ECO:0000256" key="4">
    <source>
        <dbReference type="ARBA" id="ARBA00013834"/>
    </source>
</evidence>
<dbReference type="EC" id="2.4.2.1" evidence="3 11"/>
<comment type="pathway">
    <text evidence="1 11">Purine metabolism; purine nucleoside salvage.</text>
</comment>
<dbReference type="AlphaFoldDB" id="A0A0B2UMT2"/>
<dbReference type="PANTHER" id="PTHR11904">
    <property type="entry name" value="METHYLTHIOADENOSINE/PURINE NUCLEOSIDE PHOSPHORYLASE"/>
    <property type="match status" value="1"/>
</dbReference>
<protein>
    <recommendedName>
        <fullName evidence="4 11">Purine nucleoside phosphorylase</fullName>
        <ecNumber evidence="3 11">2.4.2.1</ecNumber>
    </recommendedName>
    <alternativeName>
        <fullName evidence="11">Inosine-guanosine phosphorylase</fullName>
    </alternativeName>
</protein>
<dbReference type="InterPro" id="IPR011268">
    <property type="entry name" value="Purine_phosphorylase"/>
</dbReference>
<dbReference type="PIRSF" id="PIRSF000477">
    <property type="entry name" value="PurNPase"/>
    <property type="match status" value="1"/>
</dbReference>
<feature type="binding site" evidence="12">
    <location>
        <position position="283"/>
    </location>
    <ligand>
        <name>a purine D-ribonucleoside</name>
        <dbReference type="ChEBI" id="CHEBI:142355"/>
    </ligand>
</feature>
<organism evidence="14 15">
    <name type="scientific">Toxocara canis</name>
    <name type="common">Canine roundworm</name>
    <dbReference type="NCBI Taxonomy" id="6265"/>
    <lineage>
        <taxon>Eukaryota</taxon>
        <taxon>Metazoa</taxon>
        <taxon>Ecdysozoa</taxon>
        <taxon>Nematoda</taxon>
        <taxon>Chromadorea</taxon>
        <taxon>Rhabditida</taxon>
        <taxon>Spirurina</taxon>
        <taxon>Ascaridomorpha</taxon>
        <taxon>Ascaridoidea</taxon>
        <taxon>Toxocaridae</taxon>
        <taxon>Toxocara</taxon>
    </lineage>
</organism>
<keyword evidence="6 11" id="KW-0808">Transferase</keyword>
<evidence type="ECO:0000256" key="5">
    <source>
        <dbReference type="ARBA" id="ARBA00022676"/>
    </source>
</evidence>
<accession>A0A0B2UMT2</accession>
<evidence type="ECO:0000256" key="7">
    <source>
        <dbReference type="ARBA" id="ARBA00023918"/>
    </source>
</evidence>
<comment type="function">
    <text evidence="11">The purine nucleoside phosphorylases catalyze the phosphorolytic breakdown of the N-glycosidic bond in the beta-(deoxy)ribonucleoside molecules, with the formation of the corresponding free purine bases and pentose-1-phosphate.</text>
</comment>
<feature type="binding site" evidence="12">
    <location>
        <position position="260"/>
    </location>
    <ligand>
        <name>phosphate</name>
        <dbReference type="ChEBI" id="CHEBI:43474"/>
    </ligand>
</feature>
<dbReference type="InterPro" id="IPR000845">
    <property type="entry name" value="Nucleoside_phosphorylase_d"/>
</dbReference>
<evidence type="ECO:0000259" key="13">
    <source>
        <dbReference type="Pfam" id="PF01048"/>
    </source>
</evidence>
<proteinExistence type="inferred from homology"/>
<evidence type="ECO:0000256" key="12">
    <source>
        <dbReference type="PIRSR" id="PIRSR000477-2"/>
    </source>
</evidence>
<evidence type="ECO:0000256" key="6">
    <source>
        <dbReference type="ARBA" id="ARBA00022679"/>
    </source>
</evidence>
<reference evidence="14 15" key="1">
    <citation type="submission" date="2014-11" db="EMBL/GenBank/DDBJ databases">
        <title>Genetic blueprint of the zoonotic pathogen Toxocara canis.</title>
        <authorList>
            <person name="Zhu X.-Q."/>
            <person name="Korhonen P.K."/>
            <person name="Cai H."/>
            <person name="Young N.D."/>
            <person name="Nejsum P."/>
            <person name="von Samson-Himmelstjerna G."/>
            <person name="Boag P.R."/>
            <person name="Tan P."/>
            <person name="Li Q."/>
            <person name="Min J."/>
            <person name="Yang Y."/>
            <person name="Wang X."/>
            <person name="Fang X."/>
            <person name="Hall R.S."/>
            <person name="Hofmann A."/>
            <person name="Sternberg P.W."/>
            <person name="Jex A.R."/>
            <person name="Gasser R.B."/>
        </authorList>
    </citation>
    <scope>NUCLEOTIDE SEQUENCE [LARGE SCALE GENOMIC DNA]</scope>
    <source>
        <strain evidence="14">PN_DK_2014</strain>
    </source>
</reference>
<feature type="binding site" evidence="12">
    <location>
        <position position="241"/>
    </location>
    <ligand>
        <name>a purine D-ribonucleoside</name>
        <dbReference type="ChEBI" id="CHEBI:142355"/>
    </ligand>
</feature>
<dbReference type="Pfam" id="PF01048">
    <property type="entry name" value="PNP_UDP_1"/>
    <property type="match status" value="1"/>
</dbReference>
<dbReference type="NCBIfam" id="NF006054">
    <property type="entry name" value="PRK08202.1"/>
    <property type="match status" value="1"/>
</dbReference>
<dbReference type="GO" id="GO:0005737">
    <property type="term" value="C:cytoplasm"/>
    <property type="evidence" value="ECO:0007669"/>
    <property type="project" value="TreeGrafter"/>
</dbReference>
<dbReference type="OrthoDB" id="10261782at2759"/>
<comment type="catalytic activity">
    <reaction evidence="7">
        <text>inosine + phosphate = alpha-D-ribose 1-phosphate + hypoxanthine</text>
        <dbReference type="Rhea" id="RHEA:27646"/>
        <dbReference type="ChEBI" id="CHEBI:17368"/>
        <dbReference type="ChEBI" id="CHEBI:17596"/>
        <dbReference type="ChEBI" id="CHEBI:43474"/>
        <dbReference type="ChEBI" id="CHEBI:57720"/>
        <dbReference type="EC" id="2.4.2.1"/>
    </reaction>
</comment>
<dbReference type="Proteomes" id="UP000031036">
    <property type="component" value="Unassembled WGS sequence"/>
</dbReference>
<feature type="domain" description="Nucleoside phosphorylase" evidence="13">
    <location>
        <begin position="67"/>
        <end position="316"/>
    </location>
</feature>
<dbReference type="InterPro" id="IPR011270">
    <property type="entry name" value="Pur_Nuc_Pase_Ino/Guo-sp"/>
</dbReference>
<sequence>MRARKSIRSTSIDTFGDDDKRSTGLVLRVCRIMGLTYSSEIDPRKHADIVHVADVIKGLVELKDTPKIGIICGSGLGEIGDIVKDPQILPYSKIPGFPRTSVLGHKGNLVFGNLGGKYVVCLQGRFHPYEHQMNLALCALPVRIMHELGVQIIIVSNAAGGVNENFKRGDLMLIRDHIFMPALAGFSPLVGLNGDEWGPRFVSLYNQYDNELRAKGMEVAKQQGITMHEGVYVMNGGPQYESAAEIEFFKRVGGDALGMSTCHEVVVARQCGIRVIGMSLISNIANSTANPTHAEVIEAAREASKRACKFVEALIAVID</sequence>
<evidence type="ECO:0000313" key="15">
    <source>
        <dbReference type="Proteomes" id="UP000031036"/>
    </source>
</evidence>
<dbReference type="Gene3D" id="3.40.50.1580">
    <property type="entry name" value="Nucleoside phosphorylase domain"/>
    <property type="match status" value="1"/>
</dbReference>
<dbReference type="InterPro" id="IPR035994">
    <property type="entry name" value="Nucleoside_phosphorylase_sf"/>
</dbReference>
<feature type="binding site" evidence="12">
    <location>
        <begin position="125"/>
        <end position="127"/>
    </location>
    <ligand>
        <name>phosphate</name>
        <dbReference type="ChEBI" id="CHEBI:43474"/>
    </ligand>
</feature>
<comment type="catalytic activity">
    <reaction evidence="9">
        <text>2'-deoxyinosine + phosphate = 2-deoxy-alpha-D-ribose 1-phosphate + hypoxanthine</text>
        <dbReference type="Rhea" id="RHEA:27750"/>
        <dbReference type="ChEBI" id="CHEBI:17368"/>
        <dbReference type="ChEBI" id="CHEBI:28997"/>
        <dbReference type="ChEBI" id="CHEBI:43474"/>
        <dbReference type="ChEBI" id="CHEBI:57259"/>
        <dbReference type="EC" id="2.4.2.1"/>
    </reaction>
</comment>
<keyword evidence="5 11" id="KW-0328">Glycosyltransferase</keyword>
<dbReference type="CDD" id="cd09009">
    <property type="entry name" value="PNP-EcPNPII_like"/>
    <property type="match status" value="1"/>
</dbReference>
<evidence type="ECO:0000256" key="1">
    <source>
        <dbReference type="ARBA" id="ARBA00005058"/>
    </source>
</evidence>
<dbReference type="GO" id="GO:0009116">
    <property type="term" value="P:nucleoside metabolic process"/>
    <property type="evidence" value="ECO:0007669"/>
    <property type="project" value="InterPro"/>
</dbReference>
<name>A0A0B2UMT2_TOXCA</name>
<evidence type="ECO:0000256" key="3">
    <source>
        <dbReference type="ARBA" id="ARBA00011886"/>
    </source>
</evidence>
<gene>
    <name evidence="14" type="primary">PNP</name>
    <name evidence="14" type="ORF">Tcan_12174</name>
</gene>
<comment type="catalytic activity">
    <reaction evidence="8">
        <text>2'-deoxyguanosine + phosphate = 2-deoxy-alpha-D-ribose 1-phosphate + guanine</text>
        <dbReference type="Rhea" id="RHEA:27738"/>
        <dbReference type="ChEBI" id="CHEBI:16235"/>
        <dbReference type="ChEBI" id="CHEBI:17172"/>
        <dbReference type="ChEBI" id="CHEBI:43474"/>
        <dbReference type="ChEBI" id="CHEBI:57259"/>
        <dbReference type="EC" id="2.4.2.1"/>
    </reaction>
</comment>
<dbReference type="NCBIfam" id="TIGR01697">
    <property type="entry name" value="PNPH-PUNA-XAPA"/>
    <property type="match status" value="1"/>
</dbReference>
<feature type="binding site" evidence="12">
    <location>
        <position position="105"/>
    </location>
    <ligand>
        <name>phosphate</name>
        <dbReference type="ChEBI" id="CHEBI:43474"/>
    </ligand>
</feature>
<dbReference type="EMBL" id="JPKZ01003266">
    <property type="protein sequence ID" value="KHN72301.1"/>
    <property type="molecule type" value="Genomic_DNA"/>
</dbReference>
<comment type="similarity">
    <text evidence="2 11">Belongs to the PNP/MTAP phosphorylase family.</text>
</comment>
<evidence type="ECO:0000256" key="11">
    <source>
        <dbReference type="PIRNR" id="PIRNR000477"/>
    </source>
</evidence>
<dbReference type="NCBIfam" id="TIGR01700">
    <property type="entry name" value="PNPH"/>
    <property type="match status" value="1"/>
</dbReference>
<dbReference type="OMA" id="LMKDHIS"/>
<keyword evidence="15" id="KW-1185">Reference proteome</keyword>
<dbReference type="GO" id="GO:0047975">
    <property type="term" value="F:guanosine phosphorylase activity"/>
    <property type="evidence" value="ECO:0007669"/>
    <property type="project" value="RHEA"/>
</dbReference>
<evidence type="ECO:0000256" key="9">
    <source>
        <dbReference type="ARBA" id="ARBA00023950"/>
    </source>
</evidence>
<evidence type="ECO:0000256" key="2">
    <source>
        <dbReference type="ARBA" id="ARBA00006751"/>
    </source>
</evidence>